<feature type="region of interest" description="Disordered" evidence="7">
    <location>
        <begin position="1"/>
        <end position="72"/>
    </location>
</feature>
<evidence type="ECO:0000256" key="1">
    <source>
        <dbReference type="ARBA" id="ARBA00022598"/>
    </source>
</evidence>
<protein>
    <recommendedName>
        <fullName evidence="8">Glutamyl/glutaminyl-tRNA synthetase class Ib catalytic domain-containing protein</fullName>
    </recommendedName>
</protein>
<feature type="compositionally biased region" description="Low complexity" evidence="7">
    <location>
        <begin position="37"/>
        <end position="49"/>
    </location>
</feature>
<evidence type="ECO:0000313" key="9">
    <source>
        <dbReference type="EMBL" id="KAL1874947.1"/>
    </source>
</evidence>
<comment type="similarity">
    <text evidence="6">Belongs to the class-I aminoacyl-tRNA synthetase family.</text>
</comment>
<comment type="caution">
    <text evidence="9">The sequence shown here is derived from an EMBL/GenBank/DDBJ whole genome shotgun (WGS) entry which is preliminary data.</text>
</comment>
<evidence type="ECO:0000256" key="7">
    <source>
        <dbReference type="SAM" id="MobiDB-lite"/>
    </source>
</evidence>
<keyword evidence="1 6" id="KW-0436">Ligase</keyword>
<dbReference type="Pfam" id="PF00749">
    <property type="entry name" value="tRNA-synt_1c"/>
    <property type="match status" value="1"/>
</dbReference>
<gene>
    <name evidence="9" type="ORF">VTK73DRAFT_10316</name>
</gene>
<dbReference type="InterPro" id="IPR050132">
    <property type="entry name" value="Gln/Glu-tRNA_Ligase"/>
</dbReference>
<reference evidence="9 10" key="1">
    <citation type="journal article" date="2024" name="Commun. Biol.">
        <title>Comparative genomic analysis of thermophilic fungi reveals convergent evolutionary adaptations and gene losses.</title>
        <authorList>
            <person name="Steindorff A.S."/>
            <person name="Aguilar-Pontes M.V."/>
            <person name="Robinson A.J."/>
            <person name="Andreopoulos B."/>
            <person name="LaButti K."/>
            <person name="Kuo A."/>
            <person name="Mondo S."/>
            <person name="Riley R."/>
            <person name="Otillar R."/>
            <person name="Haridas S."/>
            <person name="Lipzen A."/>
            <person name="Grimwood J."/>
            <person name="Schmutz J."/>
            <person name="Clum A."/>
            <person name="Reid I.D."/>
            <person name="Moisan M.C."/>
            <person name="Butler G."/>
            <person name="Nguyen T.T.M."/>
            <person name="Dewar K."/>
            <person name="Conant G."/>
            <person name="Drula E."/>
            <person name="Henrissat B."/>
            <person name="Hansel C."/>
            <person name="Singer S."/>
            <person name="Hutchinson M.I."/>
            <person name="de Vries R.P."/>
            <person name="Natvig D.O."/>
            <person name="Powell A.J."/>
            <person name="Tsang A."/>
            <person name="Grigoriev I.V."/>
        </authorList>
    </citation>
    <scope>NUCLEOTIDE SEQUENCE [LARGE SCALE GENOMIC DNA]</scope>
    <source>
        <strain evidence="9 10">ATCC 24622</strain>
    </source>
</reference>
<evidence type="ECO:0000313" key="10">
    <source>
        <dbReference type="Proteomes" id="UP001586593"/>
    </source>
</evidence>
<dbReference type="EMBL" id="JAZHXJ010000097">
    <property type="protein sequence ID" value="KAL1874947.1"/>
    <property type="molecule type" value="Genomic_DNA"/>
</dbReference>
<evidence type="ECO:0000256" key="5">
    <source>
        <dbReference type="ARBA" id="ARBA00023146"/>
    </source>
</evidence>
<keyword evidence="10" id="KW-1185">Reference proteome</keyword>
<organism evidence="9 10">
    <name type="scientific">Phialemonium thermophilum</name>
    <dbReference type="NCBI Taxonomy" id="223376"/>
    <lineage>
        <taxon>Eukaryota</taxon>
        <taxon>Fungi</taxon>
        <taxon>Dikarya</taxon>
        <taxon>Ascomycota</taxon>
        <taxon>Pezizomycotina</taxon>
        <taxon>Sordariomycetes</taxon>
        <taxon>Sordariomycetidae</taxon>
        <taxon>Cephalothecales</taxon>
        <taxon>Cephalothecaceae</taxon>
        <taxon>Phialemonium</taxon>
    </lineage>
</organism>
<keyword evidence="2 6" id="KW-0547">Nucleotide-binding</keyword>
<dbReference type="PANTHER" id="PTHR43097:SF4">
    <property type="entry name" value="GLUTAMINE--TRNA LIGASE"/>
    <property type="match status" value="1"/>
</dbReference>
<evidence type="ECO:0000256" key="4">
    <source>
        <dbReference type="ARBA" id="ARBA00022917"/>
    </source>
</evidence>
<accession>A0ABR3XGX7</accession>
<feature type="domain" description="Glutamyl/glutaminyl-tRNA synthetase class Ib catalytic" evidence="8">
    <location>
        <begin position="96"/>
        <end position="249"/>
    </location>
</feature>
<evidence type="ECO:0000256" key="2">
    <source>
        <dbReference type="ARBA" id="ARBA00022741"/>
    </source>
</evidence>
<proteinExistence type="inferred from homology"/>
<evidence type="ECO:0000259" key="8">
    <source>
        <dbReference type="Pfam" id="PF00749"/>
    </source>
</evidence>
<dbReference type="Proteomes" id="UP001586593">
    <property type="component" value="Unassembled WGS sequence"/>
</dbReference>
<feature type="compositionally biased region" description="Basic and acidic residues" evidence="7">
    <location>
        <begin position="53"/>
        <end position="69"/>
    </location>
</feature>
<dbReference type="PANTHER" id="PTHR43097">
    <property type="entry name" value="GLUTAMINE-TRNA LIGASE"/>
    <property type="match status" value="1"/>
</dbReference>
<keyword evidence="3 6" id="KW-0067">ATP-binding</keyword>
<dbReference type="Gene3D" id="3.40.50.620">
    <property type="entry name" value="HUPs"/>
    <property type="match status" value="1"/>
</dbReference>
<name>A0ABR3XGX7_9PEZI</name>
<dbReference type="PROSITE" id="PS00178">
    <property type="entry name" value="AA_TRNA_LIGASE_I"/>
    <property type="match status" value="1"/>
</dbReference>
<dbReference type="InterPro" id="IPR000924">
    <property type="entry name" value="Glu/Gln-tRNA-synth"/>
</dbReference>
<keyword evidence="5 6" id="KW-0030">Aminoacyl-tRNA synthetase</keyword>
<evidence type="ECO:0000256" key="6">
    <source>
        <dbReference type="RuleBase" id="RU363037"/>
    </source>
</evidence>
<dbReference type="PRINTS" id="PR00987">
    <property type="entry name" value="TRNASYNTHGLU"/>
</dbReference>
<dbReference type="SUPFAM" id="SSF52374">
    <property type="entry name" value="Nucleotidylyl transferase"/>
    <property type="match status" value="1"/>
</dbReference>
<dbReference type="InterPro" id="IPR020058">
    <property type="entry name" value="Glu/Gln-tRNA-synth_Ib_cat-dom"/>
</dbReference>
<dbReference type="InterPro" id="IPR001412">
    <property type="entry name" value="aa-tRNA-synth_I_CS"/>
</dbReference>
<evidence type="ECO:0000256" key="3">
    <source>
        <dbReference type="ARBA" id="ARBA00022840"/>
    </source>
</evidence>
<dbReference type="InterPro" id="IPR014729">
    <property type="entry name" value="Rossmann-like_a/b/a_fold"/>
</dbReference>
<keyword evidence="4 6" id="KW-0648">Protein biosynthesis</keyword>
<sequence length="264" mass="29957">MADLAESTAKLQLDEETGEMVSKGELKKRMKKREKAALVAKAKEAAAAAGNGGDDKKAKPPKPKEKPEEPTVVDPNNMFKVGFLDEVFKIRPMKPVFTRFPPEPNGFLHIGHAKAIAVNFGFARYHGGHCYLRYDDTNPEAEKQIYFDAILEMVEWLGFKPYKITHSSDYFQRLYDHAEKLIQLGKGYVCHCNEAEIKAQRGGEKGVGGPRFRCAHAEQSVEENLKKFRDMRDGVYRPQEAFLRMKQEYVHYCAVGMYRFAGGD</sequence>